<proteinExistence type="predicted"/>
<evidence type="ECO:0000256" key="1">
    <source>
        <dbReference type="SAM" id="MobiDB-lite"/>
    </source>
</evidence>
<feature type="region of interest" description="Disordered" evidence="1">
    <location>
        <begin position="1"/>
        <end position="40"/>
    </location>
</feature>
<keyword evidence="3" id="KW-1185">Reference proteome</keyword>
<dbReference type="Proteomes" id="UP001358614">
    <property type="component" value="Chromosome 1"/>
</dbReference>
<dbReference type="RefSeq" id="XP_066082421.1">
    <property type="nucleotide sequence ID" value="XM_066226324.1"/>
</dbReference>
<dbReference type="AlphaFoldDB" id="A0AAX4KEG8"/>
<reference evidence="2 3" key="1">
    <citation type="submission" date="2024-01" db="EMBL/GenBank/DDBJ databases">
        <title>Comparative genomics of Cryptococcus and Kwoniella reveals pathogenesis evolution and contrasting modes of karyotype evolution via chromosome fusion or intercentromeric recombination.</title>
        <authorList>
            <person name="Coelho M.A."/>
            <person name="David-Palma M."/>
            <person name="Shea T."/>
            <person name="Bowers K."/>
            <person name="McGinley-Smith S."/>
            <person name="Mohammad A.W."/>
            <person name="Gnirke A."/>
            <person name="Yurkov A.M."/>
            <person name="Nowrousian M."/>
            <person name="Sun S."/>
            <person name="Cuomo C.A."/>
            <person name="Heitman J."/>
        </authorList>
    </citation>
    <scope>NUCLEOTIDE SEQUENCE [LARGE SCALE GENOMIC DNA]</scope>
    <source>
        <strain evidence="2 3">PYCC6329</strain>
    </source>
</reference>
<gene>
    <name evidence="2" type="ORF">V865_002523</name>
</gene>
<feature type="compositionally biased region" description="Polar residues" evidence="1">
    <location>
        <begin position="1"/>
        <end position="27"/>
    </location>
</feature>
<protein>
    <submittedName>
        <fullName evidence="2">Uncharacterized protein</fullName>
    </submittedName>
</protein>
<dbReference type="EMBL" id="CP144089">
    <property type="protein sequence ID" value="WWD04454.1"/>
    <property type="molecule type" value="Genomic_DNA"/>
</dbReference>
<sequence>MMGSSQDTRTRNYKTSSWQTAASSEIQNGYPPSRSSSGSLAKLTSYASAYADQTKRYMGEQVSRLNMQVQIVLSNDERCGACFDHLKEVGCRLPTPSAP</sequence>
<accession>A0AAX4KEG8</accession>
<organism evidence="2 3">
    <name type="scientific">Kwoniella europaea PYCC6329</name>
    <dbReference type="NCBI Taxonomy" id="1423913"/>
    <lineage>
        <taxon>Eukaryota</taxon>
        <taxon>Fungi</taxon>
        <taxon>Dikarya</taxon>
        <taxon>Basidiomycota</taxon>
        <taxon>Agaricomycotina</taxon>
        <taxon>Tremellomycetes</taxon>
        <taxon>Tremellales</taxon>
        <taxon>Cryptococcaceae</taxon>
        <taxon>Kwoniella</taxon>
    </lineage>
</organism>
<evidence type="ECO:0000313" key="3">
    <source>
        <dbReference type="Proteomes" id="UP001358614"/>
    </source>
</evidence>
<dbReference type="GeneID" id="91101327"/>
<dbReference type="KEGG" id="ker:91101327"/>
<evidence type="ECO:0000313" key="2">
    <source>
        <dbReference type="EMBL" id="WWD04454.1"/>
    </source>
</evidence>
<name>A0AAX4KEG8_9TREE</name>